<dbReference type="Gene3D" id="3.30.420.280">
    <property type="match status" value="1"/>
</dbReference>
<protein>
    <recommendedName>
        <fullName evidence="2">Terminase large subunit gp17-like C-terminal domain-containing protein</fullName>
    </recommendedName>
</protein>
<gene>
    <name evidence="1" type="ORF">LCGC14_1405130</name>
</gene>
<dbReference type="AlphaFoldDB" id="A0A0F9KGV9"/>
<proteinExistence type="predicted"/>
<evidence type="ECO:0008006" key="2">
    <source>
        <dbReference type="Google" id="ProtNLM"/>
    </source>
</evidence>
<organism evidence="1">
    <name type="scientific">marine sediment metagenome</name>
    <dbReference type="NCBI Taxonomy" id="412755"/>
    <lineage>
        <taxon>unclassified sequences</taxon>
        <taxon>metagenomes</taxon>
        <taxon>ecological metagenomes</taxon>
    </lineage>
</organism>
<comment type="caution">
    <text evidence="1">The sequence shown here is derived from an EMBL/GenBank/DDBJ whole genome shotgun (WGS) entry which is preliminary data.</text>
</comment>
<sequence length="332" mass="38183">ARVIDAGGRIILSMSWKDDPSIPVDWIFDDVYEPGLPGPNKNPDTEWIELDTRKNIHIDQISVRKKMAGWSEETKKVRIYGQPLRFSNRIHPLFTDLETTWCFACSSNCISLNGKCGCEKQSDDIGSYCHVGEQDIIETWPVVFLLDPHPRKPHMFGWVVVDPNDDYHLLVDGELDGDPADVAAYVGEVEESMKLDVKLRLIDPNMGQSPAGARRGITWKDEFDAAGLRCDLADDSDVGRQRINQFLKPDPSTRKPRLTVDPRCQTSITQLKRYVWDDFRRTQERDLKQKPKPKYDDFPTLLKYHFNWLPEFRMLYAGAQILTRPGTRRGAY</sequence>
<dbReference type="EMBL" id="LAZR01009216">
    <property type="protein sequence ID" value="KKM73971.1"/>
    <property type="molecule type" value="Genomic_DNA"/>
</dbReference>
<name>A0A0F9KGV9_9ZZZZ</name>
<evidence type="ECO:0000313" key="1">
    <source>
        <dbReference type="EMBL" id="KKM73971.1"/>
    </source>
</evidence>
<accession>A0A0F9KGV9</accession>
<feature type="non-terminal residue" evidence="1">
    <location>
        <position position="1"/>
    </location>
</feature>
<reference evidence="1" key="1">
    <citation type="journal article" date="2015" name="Nature">
        <title>Complex archaea that bridge the gap between prokaryotes and eukaryotes.</title>
        <authorList>
            <person name="Spang A."/>
            <person name="Saw J.H."/>
            <person name="Jorgensen S.L."/>
            <person name="Zaremba-Niedzwiedzka K."/>
            <person name="Martijn J."/>
            <person name="Lind A.E."/>
            <person name="van Eijk R."/>
            <person name="Schleper C."/>
            <person name="Guy L."/>
            <person name="Ettema T.J."/>
        </authorList>
    </citation>
    <scope>NUCLEOTIDE SEQUENCE</scope>
</reference>